<dbReference type="EMBL" id="JACBZM010000001">
    <property type="protein sequence ID" value="NYI45098.1"/>
    <property type="molecule type" value="Genomic_DNA"/>
</dbReference>
<keyword evidence="4 7" id="KW-0560">Oxidoreductase</keyword>
<dbReference type="InterPro" id="IPR002397">
    <property type="entry name" value="Cyt_P450_B"/>
</dbReference>
<keyword evidence="5 7" id="KW-0408">Iron</keyword>
<dbReference type="GO" id="GO:0006707">
    <property type="term" value="P:cholesterol catabolic process"/>
    <property type="evidence" value="ECO:0007669"/>
    <property type="project" value="TreeGrafter"/>
</dbReference>
<dbReference type="InterPro" id="IPR001128">
    <property type="entry name" value="Cyt_P450"/>
</dbReference>
<accession>A0A7Y9ZIS2</accession>
<evidence type="ECO:0000256" key="5">
    <source>
        <dbReference type="ARBA" id="ARBA00023004"/>
    </source>
</evidence>
<evidence type="ECO:0000256" key="3">
    <source>
        <dbReference type="ARBA" id="ARBA00022723"/>
    </source>
</evidence>
<dbReference type="PRINTS" id="PR00359">
    <property type="entry name" value="BP450"/>
</dbReference>
<keyword evidence="2 7" id="KW-0349">Heme</keyword>
<dbReference type="Pfam" id="PF00067">
    <property type="entry name" value="p450"/>
    <property type="match status" value="1"/>
</dbReference>
<dbReference type="PANTHER" id="PTHR46696:SF4">
    <property type="entry name" value="BIOTIN BIOSYNTHESIS CYTOCHROME P450"/>
    <property type="match status" value="1"/>
</dbReference>
<evidence type="ECO:0000256" key="6">
    <source>
        <dbReference type="ARBA" id="ARBA00023033"/>
    </source>
</evidence>
<dbReference type="CDD" id="cd20625">
    <property type="entry name" value="CYP164-like"/>
    <property type="match status" value="1"/>
</dbReference>
<dbReference type="GO" id="GO:0005506">
    <property type="term" value="F:iron ion binding"/>
    <property type="evidence" value="ECO:0007669"/>
    <property type="project" value="InterPro"/>
</dbReference>
<dbReference type="Gene3D" id="1.10.630.10">
    <property type="entry name" value="Cytochrome P450"/>
    <property type="match status" value="1"/>
</dbReference>
<dbReference type="InterPro" id="IPR036396">
    <property type="entry name" value="Cyt_P450_sf"/>
</dbReference>
<gene>
    <name evidence="8" type="ORF">BJ993_002178</name>
</gene>
<keyword evidence="3 7" id="KW-0479">Metal-binding</keyword>
<comment type="caution">
    <text evidence="8">The sequence shown here is derived from an EMBL/GenBank/DDBJ whole genome shotgun (WGS) entry which is preliminary data.</text>
</comment>
<dbReference type="RefSeq" id="WP_308645539.1">
    <property type="nucleotide sequence ID" value="NZ_JACBZM010000001.1"/>
</dbReference>
<dbReference type="FunFam" id="1.10.630.10:FF:000018">
    <property type="entry name" value="Cytochrome P450 monooxygenase"/>
    <property type="match status" value="1"/>
</dbReference>
<dbReference type="AlphaFoldDB" id="A0A7Y9ZIS2"/>
<dbReference type="Proteomes" id="UP000562045">
    <property type="component" value="Unassembled WGS sequence"/>
</dbReference>
<reference evidence="8 9" key="1">
    <citation type="submission" date="2020-07" db="EMBL/GenBank/DDBJ databases">
        <title>Sequencing the genomes of 1000 actinobacteria strains.</title>
        <authorList>
            <person name="Klenk H.-P."/>
        </authorList>
    </citation>
    <scope>NUCLEOTIDE SEQUENCE [LARGE SCALE GENOMIC DNA]</scope>
    <source>
        <strain evidence="8 9">DSM 15131</strain>
    </source>
</reference>
<evidence type="ECO:0000256" key="2">
    <source>
        <dbReference type="ARBA" id="ARBA00022617"/>
    </source>
</evidence>
<comment type="similarity">
    <text evidence="1 7">Belongs to the cytochrome P450 family.</text>
</comment>
<dbReference type="PROSITE" id="PS00086">
    <property type="entry name" value="CYTOCHROME_P450"/>
    <property type="match status" value="1"/>
</dbReference>
<dbReference type="GO" id="GO:0020037">
    <property type="term" value="F:heme binding"/>
    <property type="evidence" value="ECO:0007669"/>
    <property type="project" value="InterPro"/>
</dbReference>
<dbReference type="GO" id="GO:0008395">
    <property type="term" value="F:steroid hydroxylase activity"/>
    <property type="evidence" value="ECO:0007669"/>
    <property type="project" value="TreeGrafter"/>
</dbReference>
<dbReference type="SUPFAM" id="SSF48264">
    <property type="entry name" value="Cytochrome P450"/>
    <property type="match status" value="1"/>
</dbReference>
<organism evidence="8 9">
    <name type="scientific">Nocardioides aromaticivorans</name>
    <dbReference type="NCBI Taxonomy" id="200618"/>
    <lineage>
        <taxon>Bacteria</taxon>
        <taxon>Bacillati</taxon>
        <taxon>Actinomycetota</taxon>
        <taxon>Actinomycetes</taxon>
        <taxon>Propionibacteriales</taxon>
        <taxon>Nocardioidaceae</taxon>
        <taxon>Nocardioides</taxon>
    </lineage>
</organism>
<dbReference type="InterPro" id="IPR017972">
    <property type="entry name" value="Cyt_P450_CS"/>
</dbReference>
<name>A0A7Y9ZIS2_9ACTN</name>
<sequence>MSSPDLALVRRSRLRTALDTPRSFAAWGLAHGLQRAMIQRGARRGDLISRMVMDPSLRRDPFPAYEELRGRGAVSANGLISASVDHAVVNEVLRSDVFGTAGGQGELPKPLQWLHHKLIDPETLGPVDPPSMLAVDPPLHTRYRKQVARAFTARKVGRMSDRVEQVAADLLDDLAGAESFDLVDRYASQLPVTVIADLLGVREQDRGRLLELGNEAAVTLDPGLTWGQFRRAEQALREMHAWFAGHVDRLVAQSDEQPGDDLISQLALLDGPDRLDRVELHQVGLLVLAAGFETTVNLIGNAVAMLDAHPDQLRWLQDNPDGWGNAVDEVLRHQSPVQLTLRIALRETEVAGRRFEPGHGILLYLGGANRDPAVFEDPATFDVTRPNADQHVAFSAGVHYCLGASLARLEAAAALRALFERFPDLHVSGTPERRPTRVLRGFERLPVATGARVSA</sequence>
<evidence type="ECO:0000256" key="7">
    <source>
        <dbReference type="RuleBase" id="RU000461"/>
    </source>
</evidence>
<proteinExistence type="inferred from homology"/>
<dbReference type="GO" id="GO:0036199">
    <property type="term" value="F:cholest-4-en-3-one 26-monooxygenase activity"/>
    <property type="evidence" value="ECO:0007669"/>
    <property type="project" value="TreeGrafter"/>
</dbReference>
<keyword evidence="6 7" id="KW-0503">Monooxygenase</keyword>
<evidence type="ECO:0000256" key="1">
    <source>
        <dbReference type="ARBA" id="ARBA00010617"/>
    </source>
</evidence>
<evidence type="ECO:0000256" key="4">
    <source>
        <dbReference type="ARBA" id="ARBA00023002"/>
    </source>
</evidence>
<evidence type="ECO:0000313" key="8">
    <source>
        <dbReference type="EMBL" id="NYI45098.1"/>
    </source>
</evidence>
<evidence type="ECO:0000313" key="9">
    <source>
        <dbReference type="Proteomes" id="UP000562045"/>
    </source>
</evidence>
<protein>
    <submittedName>
        <fullName evidence="8">Cytochrome P450</fullName>
    </submittedName>
</protein>
<dbReference type="PANTHER" id="PTHR46696">
    <property type="entry name" value="P450, PUTATIVE (EUROFUNG)-RELATED"/>
    <property type="match status" value="1"/>
</dbReference>